<dbReference type="GeneID" id="85311168"/>
<accession>A0AAJ0BZ21</accession>
<keyword evidence="3" id="KW-1185">Reference proteome</keyword>
<keyword evidence="1" id="KW-1133">Transmembrane helix</keyword>
<organism evidence="2 3">
    <name type="scientific">Phialemonium atrogriseum</name>
    <dbReference type="NCBI Taxonomy" id="1093897"/>
    <lineage>
        <taxon>Eukaryota</taxon>
        <taxon>Fungi</taxon>
        <taxon>Dikarya</taxon>
        <taxon>Ascomycota</taxon>
        <taxon>Pezizomycotina</taxon>
        <taxon>Sordariomycetes</taxon>
        <taxon>Sordariomycetidae</taxon>
        <taxon>Cephalothecales</taxon>
        <taxon>Cephalothecaceae</taxon>
        <taxon>Phialemonium</taxon>
    </lineage>
</organism>
<evidence type="ECO:0000256" key="1">
    <source>
        <dbReference type="SAM" id="Phobius"/>
    </source>
</evidence>
<keyword evidence="1" id="KW-0472">Membrane</keyword>
<feature type="transmembrane region" description="Helical" evidence="1">
    <location>
        <begin position="12"/>
        <end position="30"/>
    </location>
</feature>
<sequence length="93" mass="10141">MYNIRASHWLRLCLAASGLAWTLCVCFLAWKCLLVDARIYHLNPALLSSGVGSPSIQEATAAQAMATVPRKRLLRLLESPILFAGTKSNIAKS</sequence>
<keyword evidence="1" id="KW-0812">Transmembrane</keyword>
<reference evidence="2" key="1">
    <citation type="submission" date="2023-06" db="EMBL/GenBank/DDBJ databases">
        <title>Genome-scale phylogeny and comparative genomics of the fungal order Sordariales.</title>
        <authorList>
            <consortium name="Lawrence Berkeley National Laboratory"/>
            <person name="Hensen N."/>
            <person name="Bonometti L."/>
            <person name="Westerberg I."/>
            <person name="Brannstrom I.O."/>
            <person name="Guillou S."/>
            <person name="Cros-Aarteil S."/>
            <person name="Calhoun S."/>
            <person name="Haridas S."/>
            <person name="Kuo A."/>
            <person name="Mondo S."/>
            <person name="Pangilinan J."/>
            <person name="Riley R."/>
            <person name="Labutti K."/>
            <person name="Andreopoulos B."/>
            <person name="Lipzen A."/>
            <person name="Chen C."/>
            <person name="Yanf M."/>
            <person name="Daum C."/>
            <person name="Ng V."/>
            <person name="Clum A."/>
            <person name="Steindorff A."/>
            <person name="Ohm R."/>
            <person name="Martin F."/>
            <person name="Silar P."/>
            <person name="Natvig D."/>
            <person name="Lalanne C."/>
            <person name="Gautier V."/>
            <person name="Ament-Velasquez S.L."/>
            <person name="Kruys A."/>
            <person name="Hutchinson M.I."/>
            <person name="Powell A.J."/>
            <person name="Barry K."/>
            <person name="Miller A.N."/>
            <person name="Grigoriev I.V."/>
            <person name="Debuchy R."/>
            <person name="Gladieux P."/>
            <person name="Thoren M.H."/>
            <person name="Johannesson H."/>
        </authorList>
    </citation>
    <scope>NUCLEOTIDE SEQUENCE</scope>
    <source>
        <strain evidence="2">8032-3</strain>
    </source>
</reference>
<dbReference type="AlphaFoldDB" id="A0AAJ0BZ21"/>
<dbReference type="Proteomes" id="UP001244011">
    <property type="component" value="Unassembled WGS sequence"/>
</dbReference>
<proteinExistence type="predicted"/>
<protein>
    <submittedName>
        <fullName evidence="2">Uncharacterized protein</fullName>
    </submittedName>
</protein>
<evidence type="ECO:0000313" key="3">
    <source>
        <dbReference type="Proteomes" id="UP001244011"/>
    </source>
</evidence>
<evidence type="ECO:0000313" key="2">
    <source>
        <dbReference type="EMBL" id="KAK1767138.1"/>
    </source>
</evidence>
<comment type="caution">
    <text evidence="2">The sequence shown here is derived from an EMBL/GenBank/DDBJ whole genome shotgun (WGS) entry which is preliminary data.</text>
</comment>
<dbReference type="EMBL" id="MU839009">
    <property type="protein sequence ID" value="KAK1767138.1"/>
    <property type="molecule type" value="Genomic_DNA"/>
</dbReference>
<name>A0AAJ0BZ21_9PEZI</name>
<gene>
    <name evidence="2" type="ORF">QBC33DRAFT_539315</name>
</gene>
<dbReference type="RefSeq" id="XP_060283351.1">
    <property type="nucleotide sequence ID" value="XM_060427981.1"/>
</dbReference>